<evidence type="ECO:0000256" key="1">
    <source>
        <dbReference type="ARBA" id="ARBA00004317"/>
    </source>
</evidence>
<feature type="compositionally biased region" description="Low complexity" evidence="8">
    <location>
        <begin position="169"/>
        <end position="189"/>
    </location>
</feature>
<gene>
    <name evidence="11" type="ordered locus">Ecym_2127</name>
</gene>
<dbReference type="InterPro" id="IPR029330">
    <property type="entry name" value="Bbp1_C"/>
</dbReference>
<protein>
    <recommendedName>
        <fullName evidence="3">Spindle pole component BBP1</fullName>
    </recommendedName>
</protein>
<evidence type="ECO:0000256" key="3">
    <source>
        <dbReference type="ARBA" id="ARBA00021092"/>
    </source>
</evidence>
<dbReference type="InterPro" id="IPR029328">
    <property type="entry name" value="Bbp1_N"/>
</dbReference>
<keyword evidence="4" id="KW-0963">Cytoplasm</keyword>
<evidence type="ECO:0000256" key="7">
    <source>
        <dbReference type="ARBA" id="ARBA00024676"/>
    </source>
</evidence>
<comment type="similarity">
    <text evidence="2">Belongs to the BBP1 family.</text>
</comment>
<dbReference type="STRING" id="931890.G8JNG4"/>
<dbReference type="FunCoup" id="G8JNG4">
    <property type="interactions" value="117"/>
</dbReference>
<keyword evidence="12" id="KW-1185">Reference proteome</keyword>
<reference evidence="12" key="1">
    <citation type="journal article" date="2012" name="G3 (Bethesda)">
        <title>Pichia sorbitophila, an interspecies yeast hybrid reveals early steps of genome resolution following polyploidization.</title>
        <authorList>
            <person name="Leh Louis V."/>
            <person name="Despons L."/>
            <person name="Friedrich A."/>
            <person name="Martin T."/>
            <person name="Durrens P."/>
            <person name="Casaregola S."/>
            <person name="Neuveglise C."/>
            <person name="Fairhead C."/>
            <person name="Marck C."/>
            <person name="Cruz J.A."/>
            <person name="Straub M.L."/>
            <person name="Kugler V."/>
            <person name="Sacerdot C."/>
            <person name="Uzunov Z."/>
            <person name="Thierry A."/>
            <person name="Weiss S."/>
            <person name="Bleykasten C."/>
            <person name="De Montigny J."/>
            <person name="Jacques N."/>
            <person name="Jung P."/>
            <person name="Lemaire M."/>
            <person name="Mallet S."/>
            <person name="Morel G."/>
            <person name="Richard G.F."/>
            <person name="Sarkar A."/>
            <person name="Savel G."/>
            <person name="Schacherer J."/>
            <person name="Seret M.L."/>
            <person name="Talla E."/>
            <person name="Samson G."/>
            <person name="Jubin C."/>
            <person name="Poulain J."/>
            <person name="Vacherie B."/>
            <person name="Barbe V."/>
            <person name="Pelletier E."/>
            <person name="Sherman D.J."/>
            <person name="Westhof E."/>
            <person name="Weissenbach J."/>
            <person name="Baret P.V."/>
            <person name="Wincker P."/>
            <person name="Gaillardin C."/>
            <person name="Dujon B."/>
            <person name="Souciet J.L."/>
        </authorList>
    </citation>
    <scope>NUCLEOTIDE SEQUENCE [LARGE SCALE GENOMIC DNA]</scope>
    <source>
        <strain evidence="12">CBS 270.75 / DBVPG 7215 / KCTC 17166 / NRRL Y-17582</strain>
    </source>
</reference>
<keyword evidence="6" id="KW-0206">Cytoskeleton</keyword>
<evidence type="ECO:0000259" key="10">
    <source>
        <dbReference type="Pfam" id="PF15272"/>
    </source>
</evidence>
<comment type="subcellular location">
    <subcellularLocation>
        <location evidence="1">Cytoplasm</location>
        <location evidence="1">Cytoskeleton</location>
        <location evidence="1">Microtubule organizing center</location>
        <location evidence="1">Spindle pole body</location>
    </subcellularLocation>
</comment>
<name>G8JNG4_ERECY</name>
<evidence type="ECO:0000259" key="9">
    <source>
        <dbReference type="Pfam" id="PF15271"/>
    </source>
</evidence>
<dbReference type="Proteomes" id="UP000006790">
    <property type="component" value="Chromosome 2"/>
</dbReference>
<dbReference type="OMA" id="WTMDALF"/>
<organism evidence="11 12">
    <name type="scientific">Eremothecium cymbalariae (strain CBS 270.75 / DBVPG 7215 / KCTC 17166 / NRRL Y-17582)</name>
    <name type="common">Yeast</name>
    <dbReference type="NCBI Taxonomy" id="931890"/>
    <lineage>
        <taxon>Eukaryota</taxon>
        <taxon>Fungi</taxon>
        <taxon>Dikarya</taxon>
        <taxon>Ascomycota</taxon>
        <taxon>Saccharomycotina</taxon>
        <taxon>Saccharomycetes</taxon>
        <taxon>Saccharomycetales</taxon>
        <taxon>Saccharomycetaceae</taxon>
        <taxon>Eremothecium</taxon>
    </lineage>
</organism>
<keyword evidence="5" id="KW-0175">Coiled coil</keyword>
<dbReference type="GO" id="GO:0005816">
    <property type="term" value="C:spindle pole body"/>
    <property type="evidence" value="ECO:0007669"/>
    <property type="project" value="UniProtKB-SubCell"/>
</dbReference>
<evidence type="ECO:0000256" key="5">
    <source>
        <dbReference type="ARBA" id="ARBA00023054"/>
    </source>
</evidence>
<dbReference type="RefSeq" id="XP_003644697.1">
    <property type="nucleotide sequence ID" value="XM_003644649.1"/>
</dbReference>
<feature type="domain" description="Spindle pole component Bbp1 N-terminal" evidence="9">
    <location>
        <begin position="14"/>
        <end position="141"/>
    </location>
</feature>
<dbReference type="KEGG" id="erc:Ecym_2127"/>
<dbReference type="Pfam" id="PF15271">
    <property type="entry name" value="BBP1_N"/>
    <property type="match status" value="1"/>
</dbReference>
<dbReference type="EMBL" id="CP002498">
    <property type="protein sequence ID" value="AET37880.1"/>
    <property type="molecule type" value="Genomic_DNA"/>
</dbReference>
<dbReference type="AlphaFoldDB" id="G8JNG4"/>
<feature type="region of interest" description="Disordered" evidence="8">
    <location>
        <begin position="140"/>
        <end position="189"/>
    </location>
</feature>
<evidence type="ECO:0000256" key="4">
    <source>
        <dbReference type="ARBA" id="ARBA00022490"/>
    </source>
</evidence>
<sequence>MPWGESSEDSTNAVRWVMDALLGKRESPSSKYRREFSQDDTNNNIKTSKPPVWGDDGQLKTRKRSNSMDTEFRSKYDLLPDLTEQELARPSLLLDPVDIHPRSPRVDAATDTFSIKRHGGNGEVKFRSPNVDDPVISRLFGNKETNKTPGDTLRFNPLPGKYPTPSLRPTPNNNNINSSSSSLPPSRQNVRTIDRSNDYIKLLDQLSVNNKELSNIQQHLHNNKAREHHDASYRQKYLDIRQELIQELKQSKLIYDNYSQLYEKYTHLKRSSHGSAFYESTISNLEAQLVELTIAAQEKDRRHQEELLQLQFRYESRIQDLETLLNQKNNSSLINTTATTTNSFTSDSISPYHKYNDTIDTQFLNHIVK</sequence>
<proteinExistence type="inferred from homology"/>
<accession>G8JNG4</accession>
<dbReference type="HOGENOM" id="CLU_711875_0_0_1"/>
<evidence type="ECO:0000256" key="6">
    <source>
        <dbReference type="ARBA" id="ARBA00023212"/>
    </source>
</evidence>
<dbReference type="GeneID" id="11470513"/>
<evidence type="ECO:0000256" key="8">
    <source>
        <dbReference type="SAM" id="MobiDB-lite"/>
    </source>
</evidence>
<dbReference type="Pfam" id="PF15272">
    <property type="entry name" value="BBP1_C"/>
    <property type="match status" value="1"/>
</dbReference>
<dbReference type="eggNOG" id="ENOG502RYZ2">
    <property type="taxonomic scope" value="Eukaryota"/>
</dbReference>
<evidence type="ECO:0000313" key="12">
    <source>
        <dbReference type="Proteomes" id="UP000006790"/>
    </source>
</evidence>
<feature type="compositionally biased region" description="Basic and acidic residues" evidence="8">
    <location>
        <begin position="25"/>
        <end position="37"/>
    </location>
</feature>
<comment type="function">
    <text evidence="7">Component of the spindle pole body (SPB) required for insertion of the nascent SPB into the nuclear envelope and for the proper execution of spindle pole body (SPB) duplication. Connects the central plaque of the SPB with the half-bridge. Required for proper localization of CDC5 at the SPB and for proper M-phase progression.</text>
</comment>
<feature type="domain" description="Spindle pole body component Bbp1 C-terminal" evidence="10">
    <location>
        <begin position="197"/>
        <end position="366"/>
    </location>
</feature>
<evidence type="ECO:0000313" key="11">
    <source>
        <dbReference type="EMBL" id="AET37880.1"/>
    </source>
</evidence>
<feature type="region of interest" description="Disordered" evidence="8">
    <location>
        <begin position="25"/>
        <end position="68"/>
    </location>
</feature>
<dbReference type="OrthoDB" id="4042536at2759"/>
<dbReference type="InParanoid" id="G8JNG4"/>
<evidence type="ECO:0000256" key="2">
    <source>
        <dbReference type="ARBA" id="ARBA00006554"/>
    </source>
</evidence>